<name>A0A8J2L6N7_9HEXA</name>
<sequence length="255" mass="28940">MDRDYLATFDYEFEPPPAIYRELYPVHLKYAKPTLNISQDMDTVIVNQPHSHGSKSPGGTSTTTTLTRGLLGFESLIPVQSLKLTFSELNDCCPEICIKNVHGDLLFKGHFGTNLCCTCCQCHPEDKEVFINDLNERSISRLVFRAEACRCFDETDFYEIFAPIRQRVGTVNYQYNRGEQTFVIKNEISTEEFTVKRGIGENAHIKTVTGDVIAVVDINRPGRNIRPSYTLTFTQQEITLIDKILLIGFLISLVN</sequence>
<accession>A0A8J2L6N7</accession>
<protein>
    <recommendedName>
        <fullName evidence="3">Phospholipid scramblase</fullName>
    </recommendedName>
</protein>
<evidence type="ECO:0000313" key="1">
    <source>
        <dbReference type="EMBL" id="CAG7816589.1"/>
    </source>
</evidence>
<gene>
    <name evidence="1" type="ORF">AFUS01_LOCUS27204</name>
</gene>
<dbReference type="Proteomes" id="UP000708208">
    <property type="component" value="Unassembled WGS sequence"/>
</dbReference>
<evidence type="ECO:0008006" key="3">
    <source>
        <dbReference type="Google" id="ProtNLM"/>
    </source>
</evidence>
<keyword evidence="2" id="KW-1185">Reference proteome</keyword>
<evidence type="ECO:0000313" key="2">
    <source>
        <dbReference type="Proteomes" id="UP000708208"/>
    </source>
</evidence>
<reference evidence="1" key="1">
    <citation type="submission" date="2021-06" db="EMBL/GenBank/DDBJ databases">
        <authorList>
            <person name="Hodson N. C."/>
            <person name="Mongue J. A."/>
            <person name="Jaron S. K."/>
        </authorList>
    </citation>
    <scope>NUCLEOTIDE SEQUENCE</scope>
</reference>
<dbReference type="EMBL" id="CAJVCH010374417">
    <property type="protein sequence ID" value="CAG7816589.1"/>
    <property type="molecule type" value="Genomic_DNA"/>
</dbReference>
<proteinExistence type="predicted"/>
<organism evidence="1 2">
    <name type="scientific">Allacma fusca</name>
    <dbReference type="NCBI Taxonomy" id="39272"/>
    <lineage>
        <taxon>Eukaryota</taxon>
        <taxon>Metazoa</taxon>
        <taxon>Ecdysozoa</taxon>
        <taxon>Arthropoda</taxon>
        <taxon>Hexapoda</taxon>
        <taxon>Collembola</taxon>
        <taxon>Symphypleona</taxon>
        <taxon>Sminthuridae</taxon>
        <taxon>Allacma</taxon>
    </lineage>
</organism>
<comment type="caution">
    <text evidence="1">The sequence shown here is derived from an EMBL/GenBank/DDBJ whole genome shotgun (WGS) entry which is preliminary data.</text>
</comment>
<dbReference type="AlphaFoldDB" id="A0A8J2L6N7"/>